<dbReference type="Gene3D" id="2.40.50.140">
    <property type="entry name" value="Nucleic acid-binding proteins"/>
    <property type="match status" value="1"/>
</dbReference>
<protein>
    <recommendedName>
        <fullName evidence="4">DNA-directed RNA polymerase subunit Rpo7</fullName>
        <ecNumber evidence="4">2.7.7.6</ecNumber>
    </recommendedName>
    <alternativeName>
        <fullName evidence="4">DNA-directed RNA polymerase subunit E</fullName>
    </alternativeName>
</protein>
<comment type="function">
    <text evidence="4">DNA-dependent RNA polymerase (RNAP) catalyzes the transcription of DNA into RNA using the four ribonucleoside triphosphates as substrates.</text>
</comment>
<dbReference type="AlphaFoldDB" id="Q6L0Q1"/>
<keyword evidence="9" id="KW-1185">Reference proteome</keyword>
<dbReference type="CDD" id="cd04331">
    <property type="entry name" value="RNAP_E_N"/>
    <property type="match status" value="1"/>
</dbReference>
<evidence type="ECO:0000256" key="1">
    <source>
        <dbReference type="ARBA" id="ARBA00009307"/>
    </source>
</evidence>
<name>Q6L0Q1_PICTO</name>
<dbReference type="InterPro" id="IPR004519">
    <property type="entry name" value="RNAP_E/RPC8"/>
</dbReference>
<dbReference type="eggNOG" id="arCOG00675">
    <property type="taxonomic scope" value="Archaea"/>
</dbReference>
<dbReference type="RefSeq" id="WP_011177667.1">
    <property type="nucleotide sequence ID" value="NC_005877.1"/>
</dbReference>
<dbReference type="Proteomes" id="UP000192315">
    <property type="component" value="Unassembled WGS sequence"/>
</dbReference>
<dbReference type="InterPro" id="IPR005576">
    <property type="entry name" value="Rpb7-like_N"/>
</dbReference>
<dbReference type="SUPFAM" id="SSF50249">
    <property type="entry name" value="Nucleic acid-binding proteins"/>
    <property type="match status" value="1"/>
</dbReference>
<accession>Q6L0Q1</accession>
<dbReference type="HOGENOM" id="CLU_117966_0_0_2"/>
<dbReference type="InParanoid" id="Q6L0Q1"/>
<dbReference type="Pfam" id="PF03876">
    <property type="entry name" value="SHS2_Rpb7-N"/>
    <property type="match status" value="1"/>
</dbReference>
<feature type="domain" description="S1 motif" evidence="5">
    <location>
        <begin position="91"/>
        <end position="175"/>
    </location>
</feature>
<dbReference type="Gene3D" id="3.30.1490.120">
    <property type="entry name" value="RNA polymerase Rpb7-like, N-terminal domain"/>
    <property type="match status" value="1"/>
</dbReference>
<evidence type="ECO:0000256" key="2">
    <source>
        <dbReference type="ARBA" id="ARBA00022478"/>
    </source>
</evidence>
<dbReference type="Proteomes" id="UP000000438">
    <property type="component" value="Chromosome"/>
</dbReference>
<reference evidence="6" key="2">
    <citation type="submission" date="2004-02" db="EMBL/GenBank/DDBJ databases">
        <authorList>
            <person name="Fuetterer O."/>
            <person name="Angelov A."/>
            <person name="Liesegang H."/>
            <person name="Gottschalk G."/>
            <person name="Schleper C."/>
            <person name="Schepers B."/>
            <person name="Dock C."/>
            <person name="Antranikian G."/>
            <person name="Liebl W."/>
        </authorList>
    </citation>
    <scope>NUCLEOTIDE SEQUENCE</scope>
    <source>
        <strain evidence="6">DSM 9790</strain>
    </source>
</reference>
<proteinExistence type="inferred from homology"/>
<dbReference type="CDD" id="cd04460">
    <property type="entry name" value="S1_RpoE"/>
    <property type="match status" value="1"/>
</dbReference>
<organism evidence="6 8">
    <name type="scientific">Picrophilus torridus (strain ATCC 700027 / DSM 9790 / JCM 10055 / NBRC 100828 / KAW 2/3)</name>
    <dbReference type="NCBI Taxonomy" id="1122961"/>
    <lineage>
        <taxon>Archaea</taxon>
        <taxon>Methanobacteriati</taxon>
        <taxon>Thermoplasmatota</taxon>
        <taxon>Thermoplasmata</taxon>
        <taxon>Thermoplasmatales</taxon>
        <taxon>Picrophilaceae</taxon>
        <taxon>Picrophilus</taxon>
    </lineage>
</organism>
<dbReference type="InterPro" id="IPR046399">
    <property type="entry name" value="RNApol_Rpo7"/>
</dbReference>
<reference evidence="7 9" key="3">
    <citation type="submission" date="2017-04" db="EMBL/GenBank/DDBJ databases">
        <authorList>
            <person name="Varghese N."/>
            <person name="Submissions S."/>
        </authorList>
    </citation>
    <scope>NUCLEOTIDE SEQUENCE [LARGE SCALE GENOMIC DNA]</scope>
    <source>
        <strain evidence="7 9">DSM 9789</strain>
    </source>
</reference>
<dbReference type="NCBIfam" id="TIGR00448">
    <property type="entry name" value="rpoE"/>
    <property type="match status" value="1"/>
</dbReference>
<comment type="catalytic activity">
    <reaction evidence="4">
        <text>RNA(n) + a ribonucleoside 5'-triphosphate = RNA(n+1) + diphosphate</text>
        <dbReference type="Rhea" id="RHEA:21248"/>
        <dbReference type="Rhea" id="RHEA-COMP:14527"/>
        <dbReference type="Rhea" id="RHEA-COMP:17342"/>
        <dbReference type="ChEBI" id="CHEBI:33019"/>
        <dbReference type="ChEBI" id="CHEBI:61557"/>
        <dbReference type="ChEBI" id="CHEBI:140395"/>
        <dbReference type="EC" id="2.7.7.6"/>
    </reaction>
</comment>
<keyword evidence="3 4" id="KW-0804">Transcription</keyword>
<dbReference type="EMBL" id="AE017261">
    <property type="protein sequence ID" value="AAT43451.1"/>
    <property type="molecule type" value="Genomic_DNA"/>
</dbReference>
<dbReference type="FunCoup" id="Q6L0Q1">
    <property type="interactions" value="196"/>
</dbReference>
<dbReference type="GO" id="GO:0000428">
    <property type="term" value="C:DNA-directed RNA polymerase complex"/>
    <property type="evidence" value="ECO:0007669"/>
    <property type="project" value="UniProtKB-KW"/>
</dbReference>
<dbReference type="GO" id="GO:0003899">
    <property type="term" value="F:DNA-directed RNA polymerase activity"/>
    <property type="evidence" value="ECO:0007669"/>
    <property type="project" value="UniProtKB-UniRule"/>
</dbReference>
<keyword evidence="4 6" id="KW-0548">Nucleotidyltransferase</keyword>
<accession>A0A8G2L7E6</accession>
<dbReference type="EMBL" id="FWYE01000001">
    <property type="protein sequence ID" value="SMD30240.1"/>
    <property type="molecule type" value="Genomic_DNA"/>
</dbReference>
<evidence type="ECO:0000313" key="8">
    <source>
        <dbReference type="Proteomes" id="UP000000438"/>
    </source>
</evidence>
<dbReference type="GeneID" id="2843963"/>
<dbReference type="GO" id="GO:0006352">
    <property type="term" value="P:DNA-templated transcription initiation"/>
    <property type="evidence" value="ECO:0007669"/>
    <property type="project" value="InterPro"/>
</dbReference>
<comment type="similarity">
    <text evidence="1 4">Belongs to the eukaryotic RPB7/RPC8 RNA polymerase subunit family.</text>
</comment>
<dbReference type="PANTHER" id="PTHR12709">
    <property type="entry name" value="DNA-DIRECTED RNA POLYMERASE II, III"/>
    <property type="match status" value="1"/>
</dbReference>
<dbReference type="PaxDb" id="263820-PTO0866"/>
<dbReference type="EC" id="2.7.7.6" evidence="4"/>
<comment type="subunit">
    <text evidence="4">Part of the RNA polymerase complex. Forms a stalk with Rpo4 that extends from the main structure.</text>
</comment>
<dbReference type="InterPro" id="IPR036898">
    <property type="entry name" value="RNA_pol_Rpb7-like_N_sf"/>
</dbReference>
<evidence type="ECO:0000313" key="7">
    <source>
        <dbReference type="EMBL" id="SMD30240.1"/>
    </source>
</evidence>
<dbReference type="SUPFAM" id="SSF88798">
    <property type="entry name" value="N-terminal, heterodimerisation domain of RBP7 (RpoE)"/>
    <property type="match status" value="1"/>
</dbReference>
<dbReference type="NCBIfam" id="NF006333">
    <property type="entry name" value="PRK08563.1"/>
    <property type="match status" value="1"/>
</dbReference>
<keyword evidence="4 6" id="KW-0808">Transferase</keyword>
<dbReference type="STRING" id="263820.PTO0866"/>
<dbReference type="GO" id="GO:0005737">
    <property type="term" value="C:cytoplasm"/>
    <property type="evidence" value="ECO:0007669"/>
    <property type="project" value="UniProtKB-SubCell"/>
</dbReference>
<keyword evidence="4" id="KW-0963">Cytoplasm</keyword>
<comment type="domain">
    <text evidence="4">Forms 2 domains with an elongated structure; Rpo4 packs into the hinge region between the 2 domains.</text>
</comment>
<dbReference type="OrthoDB" id="7927at2157"/>
<evidence type="ECO:0000313" key="9">
    <source>
        <dbReference type="Proteomes" id="UP000192315"/>
    </source>
</evidence>
<dbReference type="SMART" id="SM00316">
    <property type="entry name" value="S1"/>
    <property type="match status" value="1"/>
</dbReference>
<dbReference type="PROSITE" id="PS50126">
    <property type="entry name" value="S1"/>
    <property type="match status" value="1"/>
</dbReference>
<dbReference type="HAMAP" id="MF_00865">
    <property type="entry name" value="RNApol_arch_Rpo7"/>
    <property type="match status" value="1"/>
</dbReference>
<dbReference type="PATRIC" id="fig|263820.9.peg.904"/>
<evidence type="ECO:0000313" key="6">
    <source>
        <dbReference type="EMBL" id="AAT43451.1"/>
    </source>
</evidence>
<dbReference type="Pfam" id="PF00575">
    <property type="entry name" value="S1"/>
    <property type="match status" value="1"/>
</dbReference>
<keyword evidence="2 4" id="KW-0240">DNA-directed RNA polymerase</keyword>
<dbReference type="InterPro" id="IPR012340">
    <property type="entry name" value="NA-bd_OB-fold"/>
</dbReference>
<gene>
    <name evidence="4" type="primary">rpo7</name>
    <name evidence="4" type="synonym">rpoE</name>
    <name evidence="6" type="ordered locus">PTO0866</name>
    <name evidence="7" type="ORF">SAMN02745355_0107</name>
</gene>
<dbReference type="PANTHER" id="PTHR12709:SF4">
    <property type="entry name" value="DNA-DIRECTED RNA POLYMERASE II SUBUNIT RPB7"/>
    <property type="match status" value="1"/>
</dbReference>
<sequence length="195" mass="21681">MYISLENDYVARVPPELLGDDYREAVLEITKRNLVGKLVDINDSTGRNMGKCFIVSIENIELVGDGTIVHGDGGVYQDVVYTAIAYYPKMHEVVDGVVISIQKFGAFVKFGPFEGLLHISQIMDDIINIDMANQRFVGRDTKEDLKIGDKIRVRIVAMNLSSSSIEDAKIGLTAKQPGLGKENWTTRTIKRGETQ</sequence>
<dbReference type="InterPro" id="IPR003029">
    <property type="entry name" value="S1_domain"/>
</dbReference>
<evidence type="ECO:0000256" key="4">
    <source>
        <dbReference type="HAMAP-Rule" id="MF_00865"/>
    </source>
</evidence>
<comment type="subcellular location">
    <subcellularLocation>
        <location evidence="4">Cytoplasm</location>
    </subcellularLocation>
</comment>
<dbReference type="KEGG" id="pto:PTO0866"/>
<dbReference type="GO" id="GO:0003677">
    <property type="term" value="F:DNA binding"/>
    <property type="evidence" value="ECO:0007669"/>
    <property type="project" value="InterPro"/>
</dbReference>
<evidence type="ECO:0000259" key="5">
    <source>
        <dbReference type="PROSITE" id="PS50126"/>
    </source>
</evidence>
<dbReference type="InterPro" id="IPR045113">
    <property type="entry name" value="Rpb7-like"/>
</dbReference>
<reference evidence="6 8" key="1">
    <citation type="journal article" date="2004" name="Proc. Natl. Acad. Sci. U.S.A.">
        <title>Genome sequence of Picrophilus torridus and its implications for life around pH 0.</title>
        <authorList>
            <person name="Futterer O."/>
            <person name="Angelov A."/>
            <person name="Liesegang H."/>
            <person name="Gottschalk G."/>
            <person name="Schleper C."/>
            <person name="Schepers B."/>
            <person name="Dock C."/>
            <person name="Antranikian G."/>
            <person name="Liebl W."/>
        </authorList>
    </citation>
    <scope>NUCLEOTIDE SEQUENCE [LARGE SCALE GENOMIC DNA]</scope>
    <source>
        <strain evidence="8">ATCC 700027 / DSM 9790 / JCM 10055 / NBRC 100828</strain>
        <strain evidence="6">DSM 9790</strain>
    </source>
</reference>
<evidence type="ECO:0000256" key="3">
    <source>
        <dbReference type="ARBA" id="ARBA00023163"/>
    </source>
</evidence>